<dbReference type="PANTHER" id="PTHR43179:SF7">
    <property type="entry name" value="RHAMNOSYLTRANSFERASE WBBL"/>
    <property type="match status" value="1"/>
</dbReference>
<organism evidence="3 4">
    <name type="scientific">Phenylobacterium parvum</name>
    <dbReference type="NCBI Taxonomy" id="2201350"/>
    <lineage>
        <taxon>Bacteria</taxon>
        <taxon>Pseudomonadati</taxon>
        <taxon>Pseudomonadota</taxon>
        <taxon>Alphaproteobacteria</taxon>
        <taxon>Caulobacterales</taxon>
        <taxon>Caulobacteraceae</taxon>
        <taxon>Phenylobacterium</taxon>
    </lineage>
</organism>
<dbReference type="OrthoDB" id="9771846at2"/>
<reference evidence="4" key="1">
    <citation type="submission" date="2018-05" db="EMBL/GenBank/DDBJ databases">
        <title>Genome sequencing of Phenylobacterium sp. HYN0004.</title>
        <authorList>
            <person name="Yi H."/>
            <person name="Baek C."/>
        </authorList>
    </citation>
    <scope>NUCLEOTIDE SEQUENCE [LARGE SCALE GENOMIC DNA]</scope>
    <source>
        <strain evidence="4">HYN0004</strain>
    </source>
</reference>
<dbReference type="KEGG" id="phb:HYN04_11705"/>
<feature type="domain" description="Glycosyltransferase 2-like" evidence="2">
    <location>
        <begin position="22"/>
        <end position="208"/>
    </location>
</feature>
<sequence>MLEVSGPVEAIAAAPAHGAGASVVLVAYMTGESLFPSIDSALAQPEVAEVVVVDNGSTPEDAARLSELAARSDRLRLVTGQGNVGFARGANLGARAARGDLLVFLNPDAFLGPGGVTALAAALAGRPSPSLAGARILNQDGTEQRGGRRGEVTPLSTLLSLSTLARRAPALQRFEVHLEDEPTPSDVVETPTISGACFAMRRADFEDLAGFDEGYFLHVEDIDLCWRARQAGGHVVFQPAAEVVHVGHTSRANPLRVEYAKGCGLARFFRKRARTPMGLVAAWALGPFIVAAAVVRPFLWRLGGPPA</sequence>
<dbReference type="RefSeq" id="WP_110450919.1">
    <property type="nucleotide sequence ID" value="NZ_CP029479.1"/>
</dbReference>
<dbReference type="Gene3D" id="3.90.550.10">
    <property type="entry name" value="Spore Coat Polysaccharide Biosynthesis Protein SpsA, Chain A"/>
    <property type="match status" value="1"/>
</dbReference>
<feature type="transmembrane region" description="Helical" evidence="1">
    <location>
        <begin position="277"/>
        <end position="299"/>
    </location>
</feature>
<accession>A0A2Z3HPQ4</accession>
<evidence type="ECO:0000313" key="3">
    <source>
        <dbReference type="EMBL" id="AWM78353.1"/>
    </source>
</evidence>
<keyword evidence="1" id="KW-0812">Transmembrane</keyword>
<keyword evidence="1" id="KW-1133">Transmembrane helix</keyword>
<dbReference type="PANTHER" id="PTHR43179">
    <property type="entry name" value="RHAMNOSYLTRANSFERASE WBBL"/>
    <property type="match status" value="1"/>
</dbReference>
<dbReference type="SUPFAM" id="SSF53448">
    <property type="entry name" value="Nucleotide-diphospho-sugar transferases"/>
    <property type="match status" value="1"/>
</dbReference>
<dbReference type="AlphaFoldDB" id="A0A2Z3HPQ4"/>
<dbReference type="EMBL" id="CP029479">
    <property type="protein sequence ID" value="AWM78353.1"/>
    <property type="molecule type" value="Genomic_DNA"/>
</dbReference>
<evidence type="ECO:0000313" key="4">
    <source>
        <dbReference type="Proteomes" id="UP000247763"/>
    </source>
</evidence>
<evidence type="ECO:0000259" key="2">
    <source>
        <dbReference type="Pfam" id="PF00535"/>
    </source>
</evidence>
<gene>
    <name evidence="3" type="ORF">HYN04_11705</name>
</gene>
<dbReference type="Proteomes" id="UP000247763">
    <property type="component" value="Chromosome"/>
</dbReference>
<keyword evidence="3" id="KW-0808">Transferase</keyword>
<dbReference type="CDD" id="cd04186">
    <property type="entry name" value="GT_2_like_c"/>
    <property type="match status" value="1"/>
</dbReference>
<name>A0A2Z3HPQ4_9CAUL</name>
<dbReference type="InterPro" id="IPR029044">
    <property type="entry name" value="Nucleotide-diphossugar_trans"/>
</dbReference>
<proteinExistence type="predicted"/>
<keyword evidence="4" id="KW-1185">Reference proteome</keyword>
<evidence type="ECO:0000256" key="1">
    <source>
        <dbReference type="SAM" id="Phobius"/>
    </source>
</evidence>
<dbReference type="GO" id="GO:0016740">
    <property type="term" value="F:transferase activity"/>
    <property type="evidence" value="ECO:0007669"/>
    <property type="project" value="UniProtKB-KW"/>
</dbReference>
<protein>
    <submittedName>
        <fullName evidence="3">Glycosyltransferase family 2 protein</fullName>
    </submittedName>
</protein>
<keyword evidence="1" id="KW-0472">Membrane</keyword>
<dbReference type="Pfam" id="PF00535">
    <property type="entry name" value="Glycos_transf_2"/>
    <property type="match status" value="1"/>
</dbReference>
<dbReference type="InterPro" id="IPR001173">
    <property type="entry name" value="Glyco_trans_2-like"/>
</dbReference>